<dbReference type="EMBL" id="AMZH03012830">
    <property type="protein sequence ID" value="RRT50327.1"/>
    <property type="molecule type" value="Genomic_DNA"/>
</dbReference>
<reference evidence="2 3" key="1">
    <citation type="journal article" date="2014" name="Agronomy (Basel)">
        <title>A Draft Genome Sequence for Ensete ventricosum, the Drought-Tolerant Tree Against Hunger.</title>
        <authorList>
            <person name="Harrison J."/>
            <person name="Moore K.A."/>
            <person name="Paszkiewicz K."/>
            <person name="Jones T."/>
            <person name="Grant M."/>
            <person name="Ambacheew D."/>
            <person name="Muzemil S."/>
            <person name="Studholme D.J."/>
        </authorList>
    </citation>
    <scope>NUCLEOTIDE SEQUENCE [LARGE SCALE GENOMIC DNA]</scope>
</reference>
<evidence type="ECO:0000313" key="3">
    <source>
        <dbReference type="Proteomes" id="UP000287651"/>
    </source>
</evidence>
<name>A0A426YF75_ENSVE</name>
<protein>
    <submittedName>
        <fullName evidence="2">Uncharacterized protein</fullName>
    </submittedName>
</protein>
<accession>A0A426YF75</accession>
<evidence type="ECO:0000313" key="2">
    <source>
        <dbReference type="EMBL" id="RRT50327.1"/>
    </source>
</evidence>
<evidence type="ECO:0000256" key="1">
    <source>
        <dbReference type="SAM" id="MobiDB-lite"/>
    </source>
</evidence>
<organism evidence="2 3">
    <name type="scientific">Ensete ventricosum</name>
    <name type="common">Abyssinian banana</name>
    <name type="synonym">Musa ensete</name>
    <dbReference type="NCBI Taxonomy" id="4639"/>
    <lineage>
        <taxon>Eukaryota</taxon>
        <taxon>Viridiplantae</taxon>
        <taxon>Streptophyta</taxon>
        <taxon>Embryophyta</taxon>
        <taxon>Tracheophyta</taxon>
        <taxon>Spermatophyta</taxon>
        <taxon>Magnoliopsida</taxon>
        <taxon>Liliopsida</taxon>
        <taxon>Zingiberales</taxon>
        <taxon>Musaceae</taxon>
        <taxon>Ensete</taxon>
    </lineage>
</organism>
<dbReference type="Proteomes" id="UP000287651">
    <property type="component" value="Unassembled WGS sequence"/>
</dbReference>
<feature type="region of interest" description="Disordered" evidence="1">
    <location>
        <begin position="38"/>
        <end position="69"/>
    </location>
</feature>
<gene>
    <name evidence="2" type="ORF">B296_00051842</name>
</gene>
<sequence>MLYRRRGRSWDRPLFRHHLPPFYQLLRVSLPPSLPLDINLNSSGEGPSSDQRQTTEAESDAWFDDSCKG</sequence>
<feature type="compositionally biased region" description="Polar residues" evidence="1">
    <location>
        <begin position="39"/>
        <end position="56"/>
    </location>
</feature>
<proteinExistence type="predicted"/>
<comment type="caution">
    <text evidence="2">The sequence shown here is derived from an EMBL/GenBank/DDBJ whole genome shotgun (WGS) entry which is preliminary data.</text>
</comment>
<dbReference type="AlphaFoldDB" id="A0A426YF75"/>